<dbReference type="EMBL" id="MT143011">
    <property type="protein sequence ID" value="QJA91765.1"/>
    <property type="molecule type" value="Genomic_DNA"/>
</dbReference>
<evidence type="ECO:0000313" key="1">
    <source>
        <dbReference type="EMBL" id="QJA91765.1"/>
    </source>
</evidence>
<dbReference type="AlphaFoldDB" id="A0A6M3LFA7"/>
<name>A0A6M3LFA7_9ZZZZ</name>
<proteinExistence type="predicted"/>
<protein>
    <submittedName>
        <fullName evidence="1">Uncharacterized protein</fullName>
    </submittedName>
</protein>
<gene>
    <name evidence="1" type="ORF">MM415B03262_0016</name>
</gene>
<organism evidence="1">
    <name type="scientific">viral metagenome</name>
    <dbReference type="NCBI Taxonomy" id="1070528"/>
    <lineage>
        <taxon>unclassified sequences</taxon>
        <taxon>metagenomes</taxon>
        <taxon>organismal metagenomes</taxon>
    </lineage>
</organism>
<reference evidence="1" key="1">
    <citation type="submission" date="2020-03" db="EMBL/GenBank/DDBJ databases">
        <title>The deep terrestrial virosphere.</title>
        <authorList>
            <person name="Holmfeldt K."/>
            <person name="Nilsson E."/>
            <person name="Simone D."/>
            <person name="Lopez-Fernandez M."/>
            <person name="Wu X."/>
            <person name="de Brujin I."/>
            <person name="Lundin D."/>
            <person name="Andersson A."/>
            <person name="Bertilsson S."/>
            <person name="Dopson M."/>
        </authorList>
    </citation>
    <scope>NUCLEOTIDE SEQUENCE</scope>
    <source>
        <strain evidence="1">MM415B03262</strain>
    </source>
</reference>
<accession>A0A6M3LFA7</accession>
<sequence length="65" mass="7235">MTIVKCAQCGDTMGTTLWTPESNICGSCADDLRDRANMMAMTKAIQDDMPDDIEAYRNEKAEEMP</sequence>